<evidence type="ECO:0000256" key="1">
    <source>
        <dbReference type="ARBA" id="ARBA00022723"/>
    </source>
</evidence>
<evidence type="ECO:0000313" key="5">
    <source>
        <dbReference type="Proteomes" id="UP000837857"/>
    </source>
</evidence>
<feature type="non-terminal residue" evidence="4">
    <location>
        <position position="184"/>
    </location>
</feature>
<organism evidence="4 5">
    <name type="scientific">Iphiclides podalirius</name>
    <name type="common">scarce swallowtail</name>
    <dbReference type="NCBI Taxonomy" id="110791"/>
    <lineage>
        <taxon>Eukaryota</taxon>
        <taxon>Metazoa</taxon>
        <taxon>Ecdysozoa</taxon>
        <taxon>Arthropoda</taxon>
        <taxon>Hexapoda</taxon>
        <taxon>Insecta</taxon>
        <taxon>Pterygota</taxon>
        <taxon>Neoptera</taxon>
        <taxon>Endopterygota</taxon>
        <taxon>Lepidoptera</taxon>
        <taxon>Glossata</taxon>
        <taxon>Ditrysia</taxon>
        <taxon>Papilionoidea</taxon>
        <taxon>Papilionidae</taxon>
        <taxon>Papilioninae</taxon>
        <taxon>Iphiclides</taxon>
    </lineage>
</organism>
<feature type="domain" description="Phorbol-ester/DAG-type" evidence="3">
    <location>
        <begin position="34"/>
        <end position="81"/>
    </location>
</feature>
<accession>A0ABN8J104</accession>
<dbReference type="InterPro" id="IPR002219">
    <property type="entry name" value="PKC_DAG/PE"/>
</dbReference>
<keyword evidence="2" id="KW-0862">Zinc</keyword>
<dbReference type="Proteomes" id="UP000837857">
    <property type="component" value="Chromosome 4"/>
</dbReference>
<dbReference type="Gene3D" id="3.30.60.20">
    <property type="match status" value="1"/>
</dbReference>
<name>A0ABN8J104_9NEOP</name>
<dbReference type="InterPro" id="IPR046349">
    <property type="entry name" value="C1-like_sf"/>
</dbReference>
<dbReference type="EMBL" id="OW152816">
    <property type="protein sequence ID" value="CAH2066745.1"/>
    <property type="molecule type" value="Genomic_DNA"/>
</dbReference>
<reference evidence="4" key="1">
    <citation type="submission" date="2022-03" db="EMBL/GenBank/DDBJ databases">
        <authorList>
            <person name="Martin H S."/>
        </authorList>
    </citation>
    <scope>NUCLEOTIDE SEQUENCE</scope>
</reference>
<evidence type="ECO:0000256" key="2">
    <source>
        <dbReference type="ARBA" id="ARBA00022833"/>
    </source>
</evidence>
<proteinExistence type="predicted"/>
<protein>
    <recommendedName>
        <fullName evidence="3">Phorbol-ester/DAG-type domain-containing protein</fullName>
    </recommendedName>
</protein>
<evidence type="ECO:0000313" key="4">
    <source>
        <dbReference type="EMBL" id="CAH2066745.1"/>
    </source>
</evidence>
<evidence type="ECO:0000259" key="3">
    <source>
        <dbReference type="PROSITE" id="PS50081"/>
    </source>
</evidence>
<dbReference type="SUPFAM" id="SSF57889">
    <property type="entry name" value="Cysteine-rich domain"/>
    <property type="match status" value="1"/>
</dbReference>
<sequence length="184" mass="20628">MPWSCLWGYESPPPMCRVSGPLHLILQKEGTPQAHAFRRKSFRRPRPCHWCHQPVHNEGSCCRVCKYVCHTACENRASAIRFAQSHVVHSRGMLGTCEVVTRRAESGASVRATVRGGVCGAEHPPPPAQCSRALRRANAHANRESPVSAQIHLTHFRHNKGSLHKTKRCTVPPLLRHVRNRAGY</sequence>
<dbReference type="PROSITE" id="PS50081">
    <property type="entry name" value="ZF_DAG_PE_2"/>
    <property type="match status" value="1"/>
</dbReference>
<keyword evidence="5" id="KW-1185">Reference proteome</keyword>
<keyword evidence="1" id="KW-0479">Metal-binding</keyword>
<gene>
    <name evidence="4" type="ORF">IPOD504_LOCUS13564</name>
</gene>